<keyword evidence="1" id="KW-1133">Transmembrane helix</keyword>
<dbReference type="InterPro" id="IPR021257">
    <property type="entry name" value="DUF2809"/>
</dbReference>
<organism evidence="2 3">
    <name type="scientific">Cellulomonas pakistanensis</name>
    <dbReference type="NCBI Taxonomy" id="992287"/>
    <lineage>
        <taxon>Bacteria</taxon>
        <taxon>Bacillati</taxon>
        <taxon>Actinomycetota</taxon>
        <taxon>Actinomycetes</taxon>
        <taxon>Micrococcales</taxon>
        <taxon>Cellulomonadaceae</taxon>
        <taxon>Cellulomonas</taxon>
    </lineage>
</organism>
<evidence type="ECO:0000313" key="3">
    <source>
        <dbReference type="Proteomes" id="UP000642125"/>
    </source>
</evidence>
<feature type="transmembrane region" description="Helical" evidence="1">
    <location>
        <begin position="68"/>
        <end position="89"/>
    </location>
</feature>
<gene>
    <name evidence="2" type="ORF">Cpa01nite_30380</name>
</gene>
<keyword evidence="1" id="KW-0812">Transmembrane</keyword>
<feature type="transmembrane region" description="Helical" evidence="1">
    <location>
        <begin position="12"/>
        <end position="32"/>
    </location>
</feature>
<protein>
    <recommendedName>
        <fullName evidence="4">DUF2809 domain-containing protein</fullName>
    </recommendedName>
</protein>
<reference evidence="2" key="1">
    <citation type="submission" date="2021-01" db="EMBL/GenBank/DDBJ databases">
        <title>Whole genome shotgun sequence of Cellulomonas pakistanensis NBRC 110800.</title>
        <authorList>
            <person name="Komaki H."/>
            <person name="Tamura T."/>
        </authorList>
    </citation>
    <scope>NUCLEOTIDE SEQUENCE</scope>
    <source>
        <strain evidence="2">NBRC 110800</strain>
    </source>
</reference>
<keyword evidence="3" id="KW-1185">Reference proteome</keyword>
<accession>A0A919PFM2</accession>
<sequence>MRRRSEQGGRPWLATAVAGAVVVVLGLATARLGSGGTADALGDALYAALVLLLVALAAPRWPRAVRAGVAVALCWAVELLQLTGVPAAASSAWPPLRYLLGTTFVATDLLWYAVGVLVASCGTALASRVDAGRRPAVVRG</sequence>
<name>A0A919PFM2_9CELL</name>
<proteinExistence type="predicted"/>
<comment type="caution">
    <text evidence="2">The sequence shown here is derived from an EMBL/GenBank/DDBJ whole genome shotgun (WGS) entry which is preliminary data.</text>
</comment>
<evidence type="ECO:0008006" key="4">
    <source>
        <dbReference type="Google" id="ProtNLM"/>
    </source>
</evidence>
<evidence type="ECO:0000313" key="2">
    <source>
        <dbReference type="EMBL" id="GIG37657.1"/>
    </source>
</evidence>
<feature type="transmembrane region" description="Helical" evidence="1">
    <location>
        <begin position="109"/>
        <end position="126"/>
    </location>
</feature>
<dbReference type="Proteomes" id="UP000642125">
    <property type="component" value="Unassembled WGS sequence"/>
</dbReference>
<dbReference type="RefSeq" id="WP_203669636.1">
    <property type="nucleotide sequence ID" value="NZ_BONO01000026.1"/>
</dbReference>
<evidence type="ECO:0000256" key="1">
    <source>
        <dbReference type="SAM" id="Phobius"/>
    </source>
</evidence>
<dbReference type="AlphaFoldDB" id="A0A919PFM2"/>
<dbReference type="EMBL" id="BONO01000026">
    <property type="protein sequence ID" value="GIG37657.1"/>
    <property type="molecule type" value="Genomic_DNA"/>
</dbReference>
<feature type="transmembrane region" description="Helical" evidence="1">
    <location>
        <begin position="44"/>
        <end position="61"/>
    </location>
</feature>
<keyword evidence="1" id="KW-0472">Membrane</keyword>
<dbReference type="Pfam" id="PF10990">
    <property type="entry name" value="DUF2809"/>
    <property type="match status" value="1"/>
</dbReference>